<feature type="domain" description="Streptomycin biosynthesis protein StrF" evidence="1">
    <location>
        <begin position="20"/>
        <end position="187"/>
    </location>
</feature>
<dbReference type="RefSeq" id="WP_244819126.1">
    <property type="nucleotide sequence ID" value="NZ_CP112998.1"/>
</dbReference>
<protein>
    <submittedName>
        <fullName evidence="2">Glycosyltransferase</fullName>
    </submittedName>
</protein>
<name>A0A9E8NFS1_9BACT</name>
<dbReference type="SUPFAM" id="SSF53448">
    <property type="entry name" value="Nucleotide-diphospho-sugar transferases"/>
    <property type="match status" value="1"/>
</dbReference>
<dbReference type="KEGG" id="dpf:ON006_07355"/>
<evidence type="ECO:0000259" key="1">
    <source>
        <dbReference type="Pfam" id="PF13712"/>
    </source>
</evidence>
<dbReference type="Gene3D" id="3.90.550.10">
    <property type="entry name" value="Spore Coat Polysaccharide Biosynthesis Protein SpsA, Chain A"/>
    <property type="match status" value="1"/>
</dbReference>
<evidence type="ECO:0000313" key="3">
    <source>
        <dbReference type="Proteomes" id="UP001164653"/>
    </source>
</evidence>
<organism evidence="2 3">
    <name type="scientific">Dyadobacter pollutisoli</name>
    <dbReference type="NCBI Taxonomy" id="2910158"/>
    <lineage>
        <taxon>Bacteria</taxon>
        <taxon>Pseudomonadati</taxon>
        <taxon>Bacteroidota</taxon>
        <taxon>Cytophagia</taxon>
        <taxon>Cytophagales</taxon>
        <taxon>Spirosomataceae</taxon>
        <taxon>Dyadobacter</taxon>
    </lineage>
</organism>
<dbReference type="InterPro" id="IPR029044">
    <property type="entry name" value="Nucleotide-diphossugar_trans"/>
</dbReference>
<dbReference type="AlphaFoldDB" id="A0A9E8NFS1"/>
<dbReference type="InterPro" id="IPR059123">
    <property type="entry name" value="StrF_dom"/>
</dbReference>
<dbReference type="Proteomes" id="UP001164653">
    <property type="component" value="Chromosome"/>
</dbReference>
<reference evidence="2" key="1">
    <citation type="submission" date="2022-11" db="EMBL/GenBank/DDBJ databases">
        <title>Dyadobacter pollutisoli sp. nov., isolated from plastic dumped soil.</title>
        <authorList>
            <person name="Kim J.M."/>
            <person name="Kim K.R."/>
            <person name="Lee J.K."/>
            <person name="Hao L."/>
            <person name="Jeon C.O."/>
        </authorList>
    </citation>
    <scope>NUCLEOTIDE SEQUENCE</scope>
    <source>
        <strain evidence="2">U1</strain>
    </source>
</reference>
<dbReference type="Pfam" id="PF13712">
    <property type="entry name" value="Glyco_tranf_2_5"/>
    <property type="match status" value="1"/>
</dbReference>
<proteinExistence type="predicted"/>
<accession>A0A9E8NFS1</accession>
<keyword evidence="3" id="KW-1185">Reference proteome</keyword>
<dbReference type="EMBL" id="CP112998">
    <property type="protein sequence ID" value="WAC13766.1"/>
    <property type="molecule type" value="Genomic_DNA"/>
</dbReference>
<evidence type="ECO:0000313" key="2">
    <source>
        <dbReference type="EMBL" id="WAC13766.1"/>
    </source>
</evidence>
<sequence>MISIIICSADATDLLQVKLNIGRTIGVPYEIIAFDNSDGQRGICEVYNEGARTAKYEMLCFMHEDIEMKTVGWGGKVLEIFETNPGLGLLGIAGGGYKSLAPSSWYNYYLQENGGFYCNLIQGYKHTGKPEMLDYRNPKNEHLSKVACVDGCWFCSPKHIALKYGFDEKLLRKFHGYDLDFGIAISREFEAGVTFEILLKHYSEGNFNKSWMDEILKVHKKWSGVLPVNVDNVPKNHLKRIERDALEIFLQQSVDKGRYSKWELIKLIWTTRHSRVATFSFPYKLMIRLFKMKKTARSI</sequence>
<gene>
    <name evidence="2" type="ORF">ON006_07355</name>
</gene>